<protein>
    <recommendedName>
        <fullName evidence="1">Bacterial bifunctional deaminase-reductase C-terminal domain-containing protein</fullName>
    </recommendedName>
</protein>
<keyword evidence="3" id="KW-1185">Reference proteome</keyword>
<dbReference type="EMBL" id="WJHE01001144">
    <property type="protein sequence ID" value="MST34677.1"/>
    <property type="molecule type" value="Genomic_DNA"/>
</dbReference>
<sequence>TSPEEARILTEGGPRLLGDLLAAGLLDELCLTHSPFVAGPDRVRLCQGWGPTPDPGQRRFRLEAVHAADDRLFTRYRLLRGEG</sequence>
<dbReference type="InterPro" id="IPR024072">
    <property type="entry name" value="DHFR-like_dom_sf"/>
</dbReference>
<dbReference type="Pfam" id="PF01872">
    <property type="entry name" value="RibD_C"/>
    <property type="match status" value="1"/>
</dbReference>
<gene>
    <name evidence="2" type="ORF">GHK86_18350</name>
</gene>
<evidence type="ECO:0000313" key="2">
    <source>
        <dbReference type="EMBL" id="MST34677.1"/>
    </source>
</evidence>
<dbReference type="SUPFAM" id="SSF53597">
    <property type="entry name" value="Dihydrofolate reductase-like"/>
    <property type="match status" value="1"/>
</dbReference>
<evidence type="ECO:0000259" key="1">
    <source>
        <dbReference type="Pfam" id="PF01872"/>
    </source>
</evidence>
<dbReference type="Gene3D" id="3.40.430.10">
    <property type="entry name" value="Dihydrofolate Reductase, subunit A"/>
    <property type="match status" value="1"/>
</dbReference>
<organism evidence="2 3">
    <name type="scientific">Acidiferrimicrobium australe</name>
    <dbReference type="NCBI Taxonomy" id="2664430"/>
    <lineage>
        <taxon>Bacteria</taxon>
        <taxon>Bacillati</taxon>
        <taxon>Actinomycetota</taxon>
        <taxon>Acidimicrobiia</taxon>
        <taxon>Acidimicrobiales</taxon>
        <taxon>Acidimicrobiaceae</taxon>
        <taxon>Acidiferrimicrobium</taxon>
    </lineage>
</organism>
<name>A0ABW9QZM2_9ACTN</name>
<proteinExistence type="predicted"/>
<feature type="domain" description="Bacterial bifunctional deaminase-reductase C-terminal" evidence="1">
    <location>
        <begin position="7"/>
        <end position="65"/>
    </location>
</feature>
<accession>A0ABW9QZM2</accession>
<dbReference type="Proteomes" id="UP000437736">
    <property type="component" value="Unassembled WGS sequence"/>
</dbReference>
<evidence type="ECO:0000313" key="3">
    <source>
        <dbReference type="Proteomes" id="UP000437736"/>
    </source>
</evidence>
<feature type="non-terminal residue" evidence="2">
    <location>
        <position position="1"/>
    </location>
</feature>
<dbReference type="InterPro" id="IPR002734">
    <property type="entry name" value="RibDG_C"/>
</dbReference>
<comment type="caution">
    <text evidence="2">The sequence shown here is derived from an EMBL/GenBank/DDBJ whole genome shotgun (WGS) entry which is preliminary data.</text>
</comment>
<reference evidence="2 3" key="1">
    <citation type="submission" date="2019-11" db="EMBL/GenBank/DDBJ databases">
        <title>Acidiferrimicrobium australis gen. nov., sp. nov., an acidophilic and obligately heterotrophic, member of the Actinobacteria that catalyses dissimilatory oxido- reduction of iron isolated from metal-rich acidic water in Chile.</title>
        <authorList>
            <person name="Gonzalez D."/>
            <person name="Huber K."/>
            <person name="Hedrich S."/>
            <person name="Rojas-Villalobos C."/>
            <person name="Quatrini R."/>
            <person name="Dinamarca M.A."/>
            <person name="Schwarz A."/>
            <person name="Canales C."/>
            <person name="Nancucheo I."/>
        </authorList>
    </citation>
    <scope>NUCLEOTIDE SEQUENCE [LARGE SCALE GENOMIC DNA]</scope>
    <source>
        <strain evidence="2 3">USS-CCA1</strain>
    </source>
</reference>